<evidence type="ECO:0000256" key="1">
    <source>
        <dbReference type="SAM" id="Phobius"/>
    </source>
</evidence>
<accession>A0AAC8XIT6</accession>
<reference evidence="2 3" key="1">
    <citation type="submission" date="2015-12" db="EMBL/GenBank/DDBJ databases">
        <title>Intraspecies pangenome expansion in the marine bacterium Alteromonas.</title>
        <authorList>
            <person name="Lopez-Perez M."/>
            <person name="Rodriguez-Valera F."/>
        </authorList>
    </citation>
    <scope>NUCLEOTIDE SEQUENCE [LARGE SCALE GENOMIC DNA]</scope>
    <source>
        <strain evidence="2 3">UM8</strain>
    </source>
</reference>
<keyword evidence="1" id="KW-0812">Transmembrane</keyword>
<feature type="transmembrane region" description="Helical" evidence="1">
    <location>
        <begin position="29"/>
        <end position="56"/>
    </location>
</feature>
<dbReference type="EMBL" id="CP013928">
    <property type="protein sequence ID" value="AMJ78063.1"/>
    <property type="molecule type" value="Genomic_DNA"/>
</dbReference>
<feature type="transmembrane region" description="Helical" evidence="1">
    <location>
        <begin position="95"/>
        <end position="121"/>
    </location>
</feature>
<organism evidence="2 3">
    <name type="scientific">Alteromonas mediterranea</name>
    <dbReference type="NCBI Taxonomy" id="314275"/>
    <lineage>
        <taxon>Bacteria</taxon>
        <taxon>Pseudomonadati</taxon>
        <taxon>Pseudomonadota</taxon>
        <taxon>Gammaproteobacteria</taxon>
        <taxon>Alteromonadales</taxon>
        <taxon>Alteromonadaceae</taxon>
        <taxon>Alteromonas/Salinimonas group</taxon>
        <taxon>Alteromonas</taxon>
    </lineage>
</organism>
<feature type="transmembrane region" description="Helical" evidence="1">
    <location>
        <begin position="62"/>
        <end position="83"/>
    </location>
</feature>
<keyword evidence="1" id="KW-1133">Transmembrane helix</keyword>
<evidence type="ECO:0000313" key="2">
    <source>
        <dbReference type="EMBL" id="AMJ78063.1"/>
    </source>
</evidence>
<keyword evidence="1" id="KW-0472">Membrane</keyword>
<evidence type="ECO:0000313" key="3">
    <source>
        <dbReference type="Proteomes" id="UP000061468"/>
    </source>
</evidence>
<name>A0AAC8XIT6_9ALTE</name>
<gene>
    <name evidence="2" type="ORF">AV942_06975</name>
</gene>
<feature type="transmembrane region" description="Helical" evidence="1">
    <location>
        <begin position="188"/>
        <end position="211"/>
    </location>
</feature>
<proteinExistence type="predicted"/>
<dbReference type="Proteomes" id="UP000061468">
    <property type="component" value="Chromosome"/>
</dbReference>
<feature type="transmembrane region" description="Helical" evidence="1">
    <location>
        <begin position="141"/>
        <end position="167"/>
    </location>
</feature>
<protein>
    <submittedName>
        <fullName evidence="2">Uncharacterized protein</fullName>
    </submittedName>
</protein>
<sequence length="347" mass="38761">MQVTNEIRSVYEKIKKPVRRLLQKRRIGFLRFWLSITFAQRCYFLATSMLVLQLFLTIESSLFEAIMFGFALAGIISEVWPKFMTLWNSLPGKAVILFIYAIIANFALASASGLVNSITGVSASALPYSHNFALILMVPSWFFVTTLMALVGGMLLIFAYLFFLLLLKPFGVQRLWHQQGYRYVLSTAIARFVWTLGVSLQLGVLAGQVGLLSEFSSDSANALITIEEAETVNLNEGEAQQPNKETEEVSELEKDLTTILTNAKQKSISYKATQRQALASFIYEYEADSRSRCAHPAGTRVIELNDYEILQIEKTSDNDEGFVYSVEPCRSAAIGLSNTSSVVPNGY</sequence>
<dbReference type="AlphaFoldDB" id="A0AAC8XIT6"/>